<evidence type="ECO:0000313" key="3">
    <source>
        <dbReference type="Proteomes" id="UP000276588"/>
    </source>
</evidence>
<sequence length="96" mass="10624">MADLNPIAKRIHNVTPDPVRLTLDDGTEAIFEFEWTEFFQQEFQAEGSRVDDDASYRLVSSDDNEDVLVGRQPTDSDGWEMLGAIATAEAADSDAS</sequence>
<dbReference type="AlphaFoldDB" id="A0A3A6Q8C1"/>
<name>A0A3A6Q8C1_9EURY</name>
<dbReference type="Pfam" id="PF26269">
    <property type="entry name" value="DUF8072"/>
    <property type="match status" value="1"/>
</dbReference>
<dbReference type="EMBL" id="QKNY01000018">
    <property type="protein sequence ID" value="RJX42106.1"/>
    <property type="molecule type" value="Genomic_DNA"/>
</dbReference>
<protein>
    <submittedName>
        <fullName evidence="2">Transcriptional regulator</fullName>
    </submittedName>
</protein>
<reference evidence="2 3" key="1">
    <citation type="submission" date="2018-06" db="EMBL/GenBank/DDBJ databases">
        <title>Halonotius sp. F13-13 a new haloarchaeeon isolated from a solar saltern from Isla Cristina, Huelva, Spain.</title>
        <authorList>
            <person name="Duran-Viseras A."/>
            <person name="Sanchez-Porro C."/>
            <person name="Ventosa A."/>
        </authorList>
    </citation>
    <scope>NUCLEOTIDE SEQUENCE [LARGE SCALE GENOMIC DNA]</scope>
    <source>
        <strain evidence="2 3">F13-13</strain>
    </source>
</reference>
<gene>
    <name evidence="2" type="ORF">DM826_10670</name>
</gene>
<proteinExistence type="predicted"/>
<organism evidence="2 3">
    <name type="scientific">Halonotius aquaticus</name>
    <dbReference type="NCBI Taxonomy" id="2216978"/>
    <lineage>
        <taxon>Archaea</taxon>
        <taxon>Methanobacteriati</taxon>
        <taxon>Methanobacteriota</taxon>
        <taxon>Stenosarchaea group</taxon>
        <taxon>Halobacteria</taxon>
        <taxon>Halobacteriales</taxon>
        <taxon>Haloferacaceae</taxon>
        <taxon>Halonotius</taxon>
    </lineage>
</organism>
<dbReference type="OrthoDB" id="339988at2157"/>
<comment type="caution">
    <text evidence="2">The sequence shown here is derived from an EMBL/GenBank/DDBJ whole genome shotgun (WGS) entry which is preliminary data.</text>
</comment>
<dbReference type="RefSeq" id="WP_120103418.1">
    <property type="nucleotide sequence ID" value="NZ_QKNY01000018.1"/>
</dbReference>
<dbReference type="InterPro" id="IPR058385">
    <property type="entry name" value="DUF8072"/>
</dbReference>
<evidence type="ECO:0000259" key="1">
    <source>
        <dbReference type="Pfam" id="PF26269"/>
    </source>
</evidence>
<evidence type="ECO:0000313" key="2">
    <source>
        <dbReference type="EMBL" id="RJX42106.1"/>
    </source>
</evidence>
<feature type="domain" description="DUF8072" evidence="1">
    <location>
        <begin position="1"/>
        <end position="93"/>
    </location>
</feature>
<accession>A0A3A6Q8C1</accession>
<dbReference type="Proteomes" id="UP000276588">
    <property type="component" value="Unassembled WGS sequence"/>
</dbReference>
<keyword evidence="3" id="KW-1185">Reference proteome</keyword>